<name>A0A0S2DES0_LYSEN</name>
<organism evidence="1 2">
    <name type="scientific">Lysobacter enzymogenes</name>
    <dbReference type="NCBI Taxonomy" id="69"/>
    <lineage>
        <taxon>Bacteria</taxon>
        <taxon>Pseudomonadati</taxon>
        <taxon>Pseudomonadota</taxon>
        <taxon>Gammaproteobacteria</taxon>
        <taxon>Lysobacterales</taxon>
        <taxon>Lysobacteraceae</taxon>
        <taxon>Lysobacter</taxon>
    </lineage>
</organism>
<evidence type="ECO:0000313" key="1">
    <source>
        <dbReference type="EMBL" id="ALN56995.1"/>
    </source>
</evidence>
<gene>
    <name evidence="1" type="ORF">GLE_1638</name>
</gene>
<sequence length="39" mass="3983">MQAAVPWKSGADGSADQINGAIVGTGLLTIRKARVRASD</sequence>
<dbReference type="AlphaFoldDB" id="A0A0S2DES0"/>
<dbReference type="STRING" id="69.GLE_1638"/>
<proteinExistence type="predicted"/>
<dbReference type="Proteomes" id="UP000061569">
    <property type="component" value="Chromosome"/>
</dbReference>
<evidence type="ECO:0000313" key="2">
    <source>
        <dbReference type="Proteomes" id="UP000061569"/>
    </source>
</evidence>
<protein>
    <submittedName>
        <fullName evidence="1">Uncharacterized protein</fullName>
    </submittedName>
</protein>
<accession>A0A0S2DES0</accession>
<dbReference type="KEGG" id="lez:GLE_1638"/>
<reference evidence="1 2" key="1">
    <citation type="submission" date="2015-11" db="EMBL/GenBank/DDBJ databases">
        <title>Genome sequences of Lysobacter enzymogenes strain C3 and Lysobacter antibioticus ATCC 29479.</title>
        <authorList>
            <person name="Kobayashi D.Y."/>
        </authorList>
    </citation>
    <scope>NUCLEOTIDE SEQUENCE [LARGE SCALE GENOMIC DNA]</scope>
    <source>
        <strain evidence="1 2">C3</strain>
    </source>
</reference>
<dbReference type="EMBL" id="CP013140">
    <property type="protein sequence ID" value="ALN56995.1"/>
    <property type="molecule type" value="Genomic_DNA"/>
</dbReference>